<evidence type="ECO:0000313" key="1">
    <source>
        <dbReference type="EMBL" id="KKL72787.1"/>
    </source>
</evidence>
<accession>A0A0F9HCH2</accession>
<name>A0A0F9HCH2_9ZZZZ</name>
<proteinExistence type="predicted"/>
<dbReference type="EMBL" id="LAZR01025162">
    <property type="protein sequence ID" value="KKL72787.1"/>
    <property type="molecule type" value="Genomic_DNA"/>
</dbReference>
<reference evidence="1" key="1">
    <citation type="journal article" date="2015" name="Nature">
        <title>Complex archaea that bridge the gap between prokaryotes and eukaryotes.</title>
        <authorList>
            <person name="Spang A."/>
            <person name="Saw J.H."/>
            <person name="Jorgensen S.L."/>
            <person name="Zaremba-Niedzwiedzka K."/>
            <person name="Martijn J."/>
            <person name="Lind A.E."/>
            <person name="van Eijk R."/>
            <person name="Schleper C."/>
            <person name="Guy L."/>
            <person name="Ettema T.J."/>
        </authorList>
    </citation>
    <scope>NUCLEOTIDE SEQUENCE</scope>
</reference>
<sequence>MIVHEYGHAIQDDQVPNFGLSSEGGAMGEGFSDYLAAALGKKGWAIIMAAHSPITPKAERESLVNLIIRAAKKNKIKWTPPGVS</sequence>
<gene>
    <name evidence="1" type="ORF">LCGC14_2081370</name>
</gene>
<protein>
    <submittedName>
        <fullName evidence="1">Uncharacterized protein</fullName>
    </submittedName>
</protein>
<dbReference type="SUPFAM" id="SSF55486">
    <property type="entry name" value="Metalloproteases ('zincins'), catalytic domain"/>
    <property type="match status" value="1"/>
</dbReference>
<organism evidence="1">
    <name type="scientific">marine sediment metagenome</name>
    <dbReference type="NCBI Taxonomy" id="412755"/>
    <lineage>
        <taxon>unclassified sequences</taxon>
        <taxon>metagenomes</taxon>
        <taxon>ecological metagenomes</taxon>
    </lineage>
</organism>
<dbReference type="AlphaFoldDB" id="A0A0F9HCH2"/>
<comment type="caution">
    <text evidence="1">The sequence shown here is derived from an EMBL/GenBank/DDBJ whole genome shotgun (WGS) entry which is preliminary data.</text>
</comment>